<evidence type="ECO:0000313" key="3">
    <source>
        <dbReference type="Proteomes" id="UP000054279"/>
    </source>
</evidence>
<dbReference type="AlphaFoldDB" id="A0A0C9URM2"/>
<sequence>MNAPPLAFLPIGMSDRPSSLPPSRSPPPPPHGFNEDLTPKQAPPRARHNPSTPALSDIDYTTSSQPNRPSVSIIEIEICRR</sequence>
<name>A0A0C9URM2_SPHS4</name>
<feature type="compositionally biased region" description="Polar residues" evidence="1">
    <location>
        <begin position="49"/>
        <end position="70"/>
    </location>
</feature>
<dbReference type="HOGENOM" id="CLU_2575376_0_0_1"/>
<organism evidence="2 3">
    <name type="scientific">Sphaerobolus stellatus (strain SS14)</name>
    <dbReference type="NCBI Taxonomy" id="990650"/>
    <lineage>
        <taxon>Eukaryota</taxon>
        <taxon>Fungi</taxon>
        <taxon>Dikarya</taxon>
        <taxon>Basidiomycota</taxon>
        <taxon>Agaricomycotina</taxon>
        <taxon>Agaricomycetes</taxon>
        <taxon>Phallomycetidae</taxon>
        <taxon>Geastrales</taxon>
        <taxon>Sphaerobolaceae</taxon>
        <taxon>Sphaerobolus</taxon>
    </lineage>
</organism>
<feature type="compositionally biased region" description="Pro residues" evidence="1">
    <location>
        <begin position="19"/>
        <end position="31"/>
    </location>
</feature>
<evidence type="ECO:0000313" key="2">
    <source>
        <dbReference type="EMBL" id="KIJ31857.1"/>
    </source>
</evidence>
<gene>
    <name evidence="2" type="ORF">M422DRAFT_266475</name>
</gene>
<feature type="region of interest" description="Disordered" evidence="1">
    <location>
        <begin position="1"/>
        <end position="81"/>
    </location>
</feature>
<proteinExistence type="predicted"/>
<accession>A0A0C9URM2</accession>
<reference evidence="2 3" key="1">
    <citation type="submission" date="2014-06" db="EMBL/GenBank/DDBJ databases">
        <title>Evolutionary Origins and Diversification of the Mycorrhizal Mutualists.</title>
        <authorList>
            <consortium name="DOE Joint Genome Institute"/>
            <consortium name="Mycorrhizal Genomics Consortium"/>
            <person name="Kohler A."/>
            <person name="Kuo A."/>
            <person name="Nagy L.G."/>
            <person name="Floudas D."/>
            <person name="Copeland A."/>
            <person name="Barry K.W."/>
            <person name="Cichocki N."/>
            <person name="Veneault-Fourrey C."/>
            <person name="LaButti K."/>
            <person name="Lindquist E.A."/>
            <person name="Lipzen A."/>
            <person name="Lundell T."/>
            <person name="Morin E."/>
            <person name="Murat C."/>
            <person name="Riley R."/>
            <person name="Ohm R."/>
            <person name="Sun H."/>
            <person name="Tunlid A."/>
            <person name="Henrissat B."/>
            <person name="Grigoriev I.V."/>
            <person name="Hibbett D.S."/>
            <person name="Martin F."/>
        </authorList>
    </citation>
    <scope>NUCLEOTIDE SEQUENCE [LARGE SCALE GENOMIC DNA]</scope>
    <source>
        <strain evidence="2 3">SS14</strain>
    </source>
</reference>
<dbReference type="EMBL" id="KN837236">
    <property type="protein sequence ID" value="KIJ31857.1"/>
    <property type="molecule type" value="Genomic_DNA"/>
</dbReference>
<keyword evidence="3" id="KW-1185">Reference proteome</keyword>
<protein>
    <submittedName>
        <fullName evidence="2">Uncharacterized protein</fullName>
    </submittedName>
</protein>
<dbReference type="Proteomes" id="UP000054279">
    <property type="component" value="Unassembled WGS sequence"/>
</dbReference>
<evidence type="ECO:0000256" key="1">
    <source>
        <dbReference type="SAM" id="MobiDB-lite"/>
    </source>
</evidence>